<evidence type="ECO:0008006" key="3">
    <source>
        <dbReference type="Google" id="ProtNLM"/>
    </source>
</evidence>
<accession>A0ABQ3UIA3</accession>
<name>A0ABQ3UIA3_9CHLR</name>
<dbReference type="EMBL" id="BNJG01000001">
    <property type="protein sequence ID" value="GHO52340.1"/>
    <property type="molecule type" value="Genomic_DNA"/>
</dbReference>
<protein>
    <recommendedName>
        <fullName evidence="3">DUF1254 domain-containing protein</fullName>
    </recommendedName>
</protein>
<proteinExistence type="predicted"/>
<organism evidence="1 2">
    <name type="scientific">Ktedonobacter robiniae</name>
    <dbReference type="NCBI Taxonomy" id="2778365"/>
    <lineage>
        <taxon>Bacteria</taxon>
        <taxon>Bacillati</taxon>
        <taxon>Chloroflexota</taxon>
        <taxon>Ktedonobacteria</taxon>
        <taxon>Ktedonobacterales</taxon>
        <taxon>Ktedonobacteraceae</taxon>
        <taxon>Ktedonobacter</taxon>
    </lineage>
</organism>
<comment type="caution">
    <text evidence="1">The sequence shown here is derived from an EMBL/GenBank/DDBJ whole genome shotgun (WGS) entry which is preliminary data.</text>
</comment>
<keyword evidence="2" id="KW-1185">Reference proteome</keyword>
<gene>
    <name evidence="1" type="ORF">KSB_08150</name>
</gene>
<dbReference type="Proteomes" id="UP000654345">
    <property type="component" value="Unassembled WGS sequence"/>
</dbReference>
<sequence length="170" mass="19495">MKRWLLLALALALMLPLAFWGWQFATLHTSSGPSPTLARAAKSLYKYDMCAQAYAFPYADASIPFKTDYTFADPFRKTQDTIIPRMLAYNSQTQTINMNVDVVLPQVNTYHLSLTRVHEEDGIFVLLPDQSNHLRRAQIPQFIVASFLHGRLAIVDYTCPQKWIWKEANI</sequence>
<dbReference type="RefSeq" id="WP_201369259.1">
    <property type="nucleotide sequence ID" value="NZ_BNJG01000001.1"/>
</dbReference>
<evidence type="ECO:0000313" key="2">
    <source>
        <dbReference type="Proteomes" id="UP000654345"/>
    </source>
</evidence>
<evidence type="ECO:0000313" key="1">
    <source>
        <dbReference type="EMBL" id="GHO52340.1"/>
    </source>
</evidence>
<reference evidence="1 2" key="1">
    <citation type="journal article" date="2021" name="Int. J. Syst. Evol. Microbiol.">
        <title>Reticulibacter mediterranei gen. nov., sp. nov., within the new family Reticulibacteraceae fam. nov., and Ktedonospora formicarum gen. nov., sp. nov., Ktedonobacter robiniae sp. nov., Dictyobacter formicarum sp. nov. and Dictyobacter arantiisoli sp. nov., belonging to the class Ktedonobacteria.</title>
        <authorList>
            <person name="Yabe S."/>
            <person name="Zheng Y."/>
            <person name="Wang C.M."/>
            <person name="Sakai Y."/>
            <person name="Abe K."/>
            <person name="Yokota A."/>
            <person name="Donadio S."/>
            <person name="Cavaletti L."/>
            <person name="Monciardini P."/>
        </authorList>
    </citation>
    <scope>NUCLEOTIDE SEQUENCE [LARGE SCALE GENOMIC DNA]</scope>
    <source>
        <strain evidence="1 2">SOSP1-30</strain>
    </source>
</reference>